<protein>
    <submittedName>
        <fullName evidence="6">Antibiotic acetyltransferase</fullName>
    </submittedName>
</protein>
<dbReference type="RefSeq" id="WP_155043078.1">
    <property type="nucleotide sequence ID" value="NZ_WMIH01000005.1"/>
</dbReference>
<evidence type="ECO:0000256" key="5">
    <source>
        <dbReference type="SAM" id="MobiDB-lite"/>
    </source>
</evidence>
<feature type="region of interest" description="Disordered" evidence="5">
    <location>
        <begin position="1"/>
        <end position="21"/>
    </location>
</feature>
<dbReference type="PANTHER" id="PTHR43300">
    <property type="entry name" value="ACETYLTRANSFERASE"/>
    <property type="match status" value="1"/>
</dbReference>
<keyword evidence="2" id="KW-0808">Transferase</keyword>
<dbReference type="InterPro" id="IPR050179">
    <property type="entry name" value="Trans_hexapeptide_repeat"/>
</dbReference>
<reference evidence="6 7" key="1">
    <citation type="submission" date="2019-11" db="EMBL/GenBank/DDBJ databases">
        <authorList>
            <person name="Dong K."/>
        </authorList>
    </citation>
    <scope>NUCLEOTIDE SEQUENCE [LARGE SCALE GENOMIC DNA]</scope>
    <source>
        <strain evidence="6 7">DK608</strain>
    </source>
</reference>
<evidence type="ECO:0000313" key="6">
    <source>
        <dbReference type="EMBL" id="MTH63133.1"/>
    </source>
</evidence>
<keyword evidence="4" id="KW-0012">Acyltransferase</keyword>
<dbReference type="PROSITE" id="PS00101">
    <property type="entry name" value="HEXAPEP_TRANSFERASES"/>
    <property type="match status" value="1"/>
</dbReference>
<dbReference type="GO" id="GO:0016746">
    <property type="term" value="F:acyltransferase activity"/>
    <property type="evidence" value="ECO:0007669"/>
    <property type="project" value="UniProtKB-KW"/>
</dbReference>
<name>A0A6L6ISH6_9RHOB</name>
<dbReference type="InterPro" id="IPR001451">
    <property type="entry name" value="Hexapep"/>
</dbReference>
<accession>A0A6L6ISH6</accession>
<dbReference type="InterPro" id="IPR011004">
    <property type="entry name" value="Trimer_LpxA-like_sf"/>
</dbReference>
<evidence type="ECO:0000256" key="2">
    <source>
        <dbReference type="ARBA" id="ARBA00022679"/>
    </source>
</evidence>
<dbReference type="SUPFAM" id="SSF51161">
    <property type="entry name" value="Trimeric LpxA-like enzymes"/>
    <property type="match status" value="1"/>
</dbReference>
<dbReference type="CDD" id="cd03349">
    <property type="entry name" value="LbH_XAT"/>
    <property type="match status" value="1"/>
</dbReference>
<dbReference type="Gene3D" id="2.160.10.10">
    <property type="entry name" value="Hexapeptide repeat proteins"/>
    <property type="match status" value="1"/>
</dbReference>
<comment type="similarity">
    <text evidence="1">Belongs to the transferase hexapeptide repeat family.</text>
</comment>
<dbReference type="Pfam" id="PF00132">
    <property type="entry name" value="Hexapep"/>
    <property type="match status" value="1"/>
</dbReference>
<sequence>MTASFLDAAQPHPMHFPDGTPNRGLVHLNRVIDHPNIRVGDFTYASSFDPVEDWAARLAPYTYAGAPEMLRIGRFCQIADGVRIITASANHPMAGISTYPFAIFDHARVGDYIDQISGLPDTVIGHDVWIGDGARVLPGARIGCGVIIGAGAVVGGQVPDYAVVAGNPARVIRMRFDDATIARLLRLAWWDWPQGRIARATAALAQGDIAALEELAA</sequence>
<evidence type="ECO:0000256" key="4">
    <source>
        <dbReference type="ARBA" id="ARBA00023315"/>
    </source>
</evidence>
<dbReference type="PANTHER" id="PTHR43300:SF11">
    <property type="entry name" value="ACETYLTRANSFERASE RV3034C-RELATED"/>
    <property type="match status" value="1"/>
</dbReference>
<dbReference type="Proteomes" id="UP000478740">
    <property type="component" value="Unassembled WGS sequence"/>
</dbReference>
<evidence type="ECO:0000256" key="3">
    <source>
        <dbReference type="ARBA" id="ARBA00022737"/>
    </source>
</evidence>
<evidence type="ECO:0000256" key="1">
    <source>
        <dbReference type="ARBA" id="ARBA00007274"/>
    </source>
</evidence>
<proteinExistence type="inferred from homology"/>
<gene>
    <name evidence="6" type="ORF">GL284_02485</name>
</gene>
<evidence type="ECO:0000313" key="7">
    <source>
        <dbReference type="Proteomes" id="UP000478740"/>
    </source>
</evidence>
<dbReference type="EMBL" id="WMII01000002">
    <property type="protein sequence ID" value="MTH63133.1"/>
    <property type="molecule type" value="Genomic_DNA"/>
</dbReference>
<keyword evidence="7" id="KW-1185">Reference proteome</keyword>
<dbReference type="AlphaFoldDB" id="A0A6L6ISH6"/>
<keyword evidence="3" id="KW-0677">Repeat</keyword>
<organism evidence="6 7">
    <name type="scientific">Paracoccus shanxieyensis</name>
    <dbReference type="NCBI Taxonomy" id="2675752"/>
    <lineage>
        <taxon>Bacteria</taxon>
        <taxon>Pseudomonadati</taxon>
        <taxon>Pseudomonadota</taxon>
        <taxon>Alphaproteobacteria</taxon>
        <taxon>Rhodobacterales</taxon>
        <taxon>Paracoccaceae</taxon>
        <taxon>Paracoccus</taxon>
    </lineage>
</organism>
<comment type="caution">
    <text evidence="6">The sequence shown here is derived from an EMBL/GenBank/DDBJ whole genome shotgun (WGS) entry which is preliminary data.</text>
</comment>
<dbReference type="InterPro" id="IPR018357">
    <property type="entry name" value="Hexapep_transf_CS"/>
</dbReference>